<dbReference type="Pfam" id="PF13812">
    <property type="entry name" value="PPR_3"/>
    <property type="match status" value="1"/>
</dbReference>
<evidence type="ECO:0000313" key="3">
    <source>
        <dbReference type="EMBL" id="CAL4765083.1"/>
    </source>
</evidence>
<dbReference type="Proteomes" id="UP001152797">
    <property type="component" value="Unassembled WGS sequence"/>
</dbReference>
<evidence type="ECO:0000313" key="2">
    <source>
        <dbReference type="EMBL" id="CAL1131146.1"/>
    </source>
</evidence>
<name>A0A9P1BTL1_9DINO</name>
<evidence type="ECO:0000313" key="1">
    <source>
        <dbReference type="EMBL" id="CAI3977771.1"/>
    </source>
</evidence>
<dbReference type="OrthoDB" id="470850at2759"/>
<dbReference type="EMBL" id="CAMXCT030000365">
    <property type="protein sequence ID" value="CAL4765083.1"/>
    <property type="molecule type" value="Genomic_DNA"/>
</dbReference>
<dbReference type="PANTHER" id="PTHR45613">
    <property type="entry name" value="PENTATRICOPEPTIDE REPEAT-CONTAINING PROTEIN"/>
    <property type="match status" value="1"/>
</dbReference>
<dbReference type="AlphaFoldDB" id="A0A9P1BTL1"/>
<dbReference type="Gene3D" id="1.25.40.10">
    <property type="entry name" value="Tetratricopeptide repeat domain"/>
    <property type="match status" value="3"/>
</dbReference>
<dbReference type="EMBL" id="CAMXCT020000365">
    <property type="protein sequence ID" value="CAL1131146.1"/>
    <property type="molecule type" value="Genomic_DNA"/>
</dbReference>
<protein>
    <submittedName>
        <fullName evidence="3">Pentacotripeptide-repeat region of PRORP domain-containing protein</fullName>
    </submittedName>
</protein>
<dbReference type="InterPro" id="IPR011990">
    <property type="entry name" value="TPR-like_helical_dom_sf"/>
</dbReference>
<dbReference type="EMBL" id="CAMXCT010000365">
    <property type="protein sequence ID" value="CAI3977771.1"/>
    <property type="molecule type" value="Genomic_DNA"/>
</dbReference>
<reference evidence="1" key="1">
    <citation type="submission" date="2022-10" db="EMBL/GenBank/DDBJ databases">
        <authorList>
            <person name="Chen Y."/>
            <person name="Dougan E. K."/>
            <person name="Chan C."/>
            <person name="Rhodes N."/>
            <person name="Thang M."/>
        </authorList>
    </citation>
    <scope>NUCLEOTIDE SEQUENCE</scope>
</reference>
<keyword evidence="4" id="KW-1185">Reference proteome</keyword>
<organism evidence="1">
    <name type="scientific">Cladocopium goreaui</name>
    <dbReference type="NCBI Taxonomy" id="2562237"/>
    <lineage>
        <taxon>Eukaryota</taxon>
        <taxon>Sar</taxon>
        <taxon>Alveolata</taxon>
        <taxon>Dinophyceae</taxon>
        <taxon>Suessiales</taxon>
        <taxon>Symbiodiniaceae</taxon>
        <taxon>Cladocopium</taxon>
    </lineage>
</organism>
<dbReference type="PANTHER" id="PTHR45613:SF9">
    <property type="entry name" value="MITOCHONDRIAL GROUP I INTRON SPLICING FACTOR CCM1"/>
    <property type="match status" value="1"/>
</dbReference>
<reference evidence="2" key="2">
    <citation type="submission" date="2024-04" db="EMBL/GenBank/DDBJ databases">
        <authorList>
            <person name="Chen Y."/>
            <person name="Shah S."/>
            <person name="Dougan E. K."/>
            <person name="Thang M."/>
            <person name="Chan C."/>
        </authorList>
    </citation>
    <scope>NUCLEOTIDE SEQUENCE [LARGE SCALE GENOMIC DNA]</scope>
</reference>
<sequence>MQIKRQGVPDDLRSWSKRLGQKDQTIEGVRELLSDVEVSRLQLNIIVANAGVGALARQTAWRETLEKLIEIRCRSLELTQISFGSSLVAFGESATIGSRWPTATQILMDMEKIWNMVPSIICWNSCISSMRSWFQAELLLHRIPSMGCTPDCISYNAAAATSPWRRSILELIKMRSARVRPSVVTYNTLLHTCQGSHAQVARTLLNCMNDDRLEPDVITVNSAIGASHDDWPAGLQYLRELQGQTAMSAGNALKALASAVQWRQGLHILAFLQRRSTVNAVVSTTAFQLAANAPQADLVHGLLEDIQAWRLQLSLRCGNAMLRALKTWPAALHRLAGQSSQSLAPDEVSHNSVCVHMADAACWLHVLQLFTQQRHLCLQVDVMGCGSGITAFATCLVPLWRDALTMMNFMRCSLISAEVMNHNSLISALRMDGQWRRAVLPQLPDAVTTGAILSAHLQDSDWQRAVGTLNWAGGCRLDVDAAGVEAAAMSCGREGRWCTALALKSTALQGLPWQRALVLSPVTLETAMAGMQACVSEEAWQRALAMCSRIPCDNDVPLLTMKLQAFQVGFQSFWASSTLAQLHGAGLRHVQSLR</sequence>
<accession>A0A9P1BTL1</accession>
<comment type="caution">
    <text evidence="1">The sequence shown here is derived from an EMBL/GenBank/DDBJ whole genome shotgun (WGS) entry which is preliminary data.</text>
</comment>
<proteinExistence type="predicted"/>
<gene>
    <name evidence="1" type="ORF">C1SCF055_LOCUS5889</name>
</gene>
<evidence type="ECO:0000313" key="4">
    <source>
        <dbReference type="Proteomes" id="UP001152797"/>
    </source>
</evidence>
<dbReference type="InterPro" id="IPR002885">
    <property type="entry name" value="PPR_rpt"/>
</dbReference>